<dbReference type="Proteomes" id="UP000688137">
    <property type="component" value="Unassembled WGS sequence"/>
</dbReference>
<organism evidence="3 4">
    <name type="scientific">Paramecium primaurelia</name>
    <dbReference type="NCBI Taxonomy" id="5886"/>
    <lineage>
        <taxon>Eukaryota</taxon>
        <taxon>Sar</taxon>
        <taxon>Alveolata</taxon>
        <taxon>Ciliophora</taxon>
        <taxon>Intramacronucleata</taxon>
        <taxon>Oligohymenophorea</taxon>
        <taxon>Peniculida</taxon>
        <taxon>Parameciidae</taxon>
        <taxon>Paramecium</taxon>
    </lineage>
</organism>
<reference evidence="3" key="1">
    <citation type="submission" date="2021-01" db="EMBL/GenBank/DDBJ databases">
        <authorList>
            <consortium name="Genoscope - CEA"/>
            <person name="William W."/>
        </authorList>
    </citation>
    <scope>NUCLEOTIDE SEQUENCE</scope>
</reference>
<feature type="transmembrane region" description="Helical" evidence="2">
    <location>
        <begin position="154"/>
        <end position="178"/>
    </location>
</feature>
<evidence type="ECO:0000313" key="4">
    <source>
        <dbReference type="Proteomes" id="UP000688137"/>
    </source>
</evidence>
<protein>
    <recommendedName>
        <fullName evidence="5">Transmembrane protein</fullName>
    </recommendedName>
</protein>
<keyword evidence="2" id="KW-1133">Transmembrane helix</keyword>
<evidence type="ECO:0000313" key="3">
    <source>
        <dbReference type="EMBL" id="CAD8111602.1"/>
    </source>
</evidence>
<feature type="transmembrane region" description="Helical" evidence="2">
    <location>
        <begin position="72"/>
        <end position="93"/>
    </location>
</feature>
<keyword evidence="4" id="KW-1185">Reference proteome</keyword>
<evidence type="ECO:0000256" key="1">
    <source>
        <dbReference type="SAM" id="MobiDB-lite"/>
    </source>
</evidence>
<name>A0A8S1Q7Y3_PARPR</name>
<feature type="region of interest" description="Disordered" evidence="1">
    <location>
        <begin position="20"/>
        <end position="54"/>
    </location>
</feature>
<keyword evidence="2" id="KW-0472">Membrane</keyword>
<keyword evidence="2" id="KW-0812">Transmembrane</keyword>
<evidence type="ECO:0008006" key="5">
    <source>
        <dbReference type="Google" id="ProtNLM"/>
    </source>
</evidence>
<gene>
    <name evidence="3" type="ORF">PPRIM_AZ9-3.1.T1480060</name>
</gene>
<feature type="transmembrane region" description="Helical" evidence="2">
    <location>
        <begin position="202"/>
        <end position="228"/>
    </location>
</feature>
<comment type="caution">
    <text evidence="3">The sequence shown here is derived from an EMBL/GenBank/DDBJ whole genome shotgun (WGS) entry which is preliminary data.</text>
</comment>
<feature type="transmembrane region" description="Helical" evidence="2">
    <location>
        <begin position="122"/>
        <end position="147"/>
    </location>
</feature>
<sequence length="261" mass="30455">MNEEIDHHLEMQETNAMLLQQFEKEMELQEPETPNKYSDHSDPPSPKKQSKKKERMVERLLTNRAKFNDRTALFNLINTLQLAITLYNLSSIINIEGQTNLKFYDSNTIYSFYVWNKQGFTVYYLIIILIMVHILKLLTCLVGYFCVVQKSEKLLSIFMMLTFTCVITRGIITILLLIDYNQIELIQSYIYGDSDKVAQSQAVQFTIVLILFVAVEIIMGLQSLLLAGQAKKKYKSMRINEKKISSHYSMAYQIMLRQFVI</sequence>
<proteinExistence type="predicted"/>
<accession>A0A8S1Q7Y3</accession>
<evidence type="ECO:0000256" key="2">
    <source>
        <dbReference type="SAM" id="Phobius"/>
    </source>
</evidence>
<dbReference type="EMBL" id="CAJJDM010000152">
    <property type="protein sequence ID" value="CAD8111602.1"/>
    <property type="molecule type" value="Genomic_DNA"/>
</dbReference>
<dbReference type="AlphaFoldDB" id="A0A8S1Q7Y3"/>